<proteinExistence type="predicted"/>
<keyword evidence="2" id="KW-1185">Reference proteome</keyword>
<comment type="caution">
    <text evidence="1">The sequence shown here is derived from an EMBL/GenBank/DDBJ whole genome shotgun (WGS) entry which is preliminary data.</text>
</comment>
<organism evidence="1 2">
    <name type="scientific">Crenichthys baileyi</name>
    <name type="common">White River springfish</name>
    <dbReference type="NCBI Taxonomy" id="28760"/>
    <lineage>
        <taxon>Eukaryota</taxon>
        <taxon>Metazoa</taxon>
        <taxon>Chordata</taxon>
        <taxon>Craniata</taxon>
        <taxon>Vertebrata</taxon>
        <taxon>Euteleostomi</taxon>
        <taxon>Actinopterygii</taxon>
        <taxon>Neopterygii</taxon>
        <taxon>Teleostei</taxon>
        <taxon>Neoteleostei</taxon>
        <taxon>Acanthomorphata</taxon>
        <taxon>Ovalentaria</taxon>
        <taxon>Atherinomorphae</taxon>
        <taxon>Cyprinodontiformes</taxon>
        <taxon>Goodeidae</taxon>
        <taxon>Crenichthys</taxon>
    </lineage>
</organism>
<dbReference type="AlphaFoldDB" id="A0AAV9QS01"/>
<sequence>MVAEGRNVTLCEPVSVKFLLSKENRKYHIFQSVYVEYFIPKRFRFIRTGLLRRAAVLPVFHFLQCSSSDRVKLSFLRLVVSQLQLANRHSKPLLSLAQILRGE</sequence>
<protein>
    <submittedName>
        <fullName evidence="1">Uncharacterized protein</fullName>
    </submittedName>
</protein>
<gene>
    <name evidence="1" type="ORF">CRENBAI_024132</name>
</gene>
<dbReference type="Proteomes" id="UP001311232">
    <property type="component" value="Unassembled WGS sequence"/>
</dbReference>
<name>A0AAV9QS01_9TELE</name>
<dbReference type="EMBL" id="JAHHUM010002954">
    <property type="protein sequence ID" value="KAK5599239.1"/>
    <property type="molecule type" value="Genomic_DNA"/>
</dbReference>
<reference evidence="1 2" key="1">
    <citation type="submission" date="2021-06" db="EMBL/GenBank/DDBJ databases">
        <authorList>
            <person name="Palmer J.M."/>
        </authorList>
    </citation>
    <scope>NUCLEOTIDE SEQUENCE [LARGE SCALE GENOMIC DNA]</scope>
    <source>
        <strain evidence="1 2">MEX-2019</strain>
        <tissue evidence="1">Muscle</tissue>
    </source>
</reference>
<evidence type="ECO:0000313" key="2">
    <source>
        <dbReference type="Proteomes" id="UP001311232"/>
    </source>
</evidence>
<accession>A0AAV9QS01</accession>
<evidence type="ECO:0000313" key="1">
    <source>
        <dbReference type="EMBL" id="KAK5599239.1"/>
    </source>
</evidence>